<keyword evidence="1" id="KW-0175">Coiled coil</keyword>
<evidence type="ECO:0000313" key="3">
    <source>
        <dbReference type="EMBL" id="GLX80733.1"/>
    </source>
</evidence>
<evidence type="ECO:0000256" key="2">
    <source>
        <dbReference type="SAM" id="Phobius"/>
    </source>
</evidence>
<sequence>MEFNLKKTLALILAILIAFTLFWFIRFGTFLWFANLLGNELTNSSKKLIIQQQKIAAEQERERKIREYQKAQAIQRDLERRTQISFGNNANKISEQDKKCNDAILAAMSNKSEKAKQLKKEACAHNMEH</sequence>
<keyword evidence="2" id="KW-0472">Membrane</keyword>
<feature type="transmembrane region" description="Helical" evidence="2">
    <location>
        <begin position="12"/>
        <end position="37"/>
    </location>
</feature>
<dbReference type="RefSeq" id="WP_284206051.1">
    <property type="nucleotide sequence ID" value="NZ_BSSU01000001.1"/>
</dbReference>
<reference evidence="3 4" key="1">
    <citation type="submission" date="2023-03" db="EMBL/GenBank/DDBJ databases">
        <title>Draft genome sequence of Thalassotalea eurytherma JCM 18482T.</title>
        <authorList>
            <person name="Sawabe T."/>
        </authorList>
    </citation>
    <scope>NUCLEOTIDE SEQUENCE [LARGE SCALE GENOMIC DNA]</scope>
    <source>
        <strain evidence="3 4">JCM 18482</strain>
    </source>
</reference>
<evidence type="ECO:0000313" key="4">
    <source>
        <dbReference type="Proteomes" id="UP001157133"/>
    </source>
</evidence>
<proteinExistence type="predicted"/>
<evidence type="ECO:0008006" key="5">
    <source>
        <dbReference type="Google" id="ProtNLM"/>
    </source>
</evidence>
<dbReference type="EMBL" id="BSSU01000001">
    <property type="protein sequence ID" value="GLX80733.1"/>
    <property type="molecule type" value="Genomic_DNA"/>
</dbReference>
<accession>A0ABQ6GXR8</accession>
<feature type="coiled-coil region" evidence="1">
    <location>
        <begin position="54"/>
        <end position="121"/>
    </location>
</feature>
<name>A0ABQ6GXR8_9GAMM</name>
<keyword evidence="2" id="KW-0812">Transmembrane</keyword>
<keyword evidence="4" id="KW-1185">Reference proteome</keyword>
<comment type="caution">
    <text evidence="3">The sequence shown here is derived from an EMBL/GenBank/DDBJ whole genome shotgun (WGS) entry which is preliminary data.</text>
</comment>
<keyword evidence="2" id="KW-1133">Transmembrane helix</keyword>
<protein>
    <recommendedName>
        <fullName evidence="5">DUF2570 domain-containing protein</fullName>
    </recommendedName>
</protein>
<gene>
    <name evidence="3" type="ORF">theurythT_01850</name>
</gene>
<dbReference type="Proteomes" id="UP001157133">
    <property type="component" value="Unassembled WGS sequence"/>
</dbReference>
<organism evidence="3 4">
    <name type="scientific">Thalassotalea eurytherma</name>
    <dbReference type="NCBI Taxonomy" id="1144278"/>
    <lineage>
        <taxon>Bacteria</taxon>
        <taxon>Pseudomonadati</taxon>
        <taxon>Pseudomonadota</taxon>
        <taxon>Gammaproteobacteria</taxon>
        <taxon>Alteromonadales</taxon>
        <taxon>Colwelliaceae</taxon>
        <taxon>Thalassotalea</taxon>
    </lineage>
</organism>
<evidence type="ECO:0000256" key="1">
    <source>
        <dbReference type="SAM" id="Coils"/>
    </source>
</evidence>